<feature type="binding site" evidence="9">
    <location>
        <begin position="185"/>
        <end position="186"/>
    </location>
    <ligand>
        <name>2-[(2R,5Z)-2-carboxy-4-methylthiazol-5(2H)-ylidene]ethyl phosphate</name>
        <dbReference type="ChEBI" id="CHEBI:62899"/>
    </ligand>
</feature>
<feature type="binding site" evidence="9">
    <location>
        <position position="71"/>
    </location>
    <ligand>
        <name>Mg(2+)</name>
        <dbReference type="ChEBI" id="CHEBI:18420"/>
    </ligand>
</feature>
<keyword evidence="5 9" id="KW-0784">Thiamine biosynthesis</keyword>
<evidence type="ECO:0000256" key="3">
    <source>
        <dbReference type="ARBA" id="ARBA00022723"/>
    </source>
</evidence>
<dbReference type="FunFam" id="3.20.20.70:FF:000096">
    <property type="entry name" value="Thiamine-phosphate synthase"/>
    <property type="match status" value="1"/>
</dbReference>
<comment type="similarity">
    <text evidence="9 10">Belongs to the thiamine-phosphate synthase family.</text>
</comment>
<comment type="caution">
    <text evidence="13">The sequence shown here is derived from an EMBL/GenBank/DDBJ whole genome shotgun (WGS) entry which is preliminary data.</text>
</comment>
<organism evidence="13 14">
    <name type="scientific">Candidatus Syntrophonatronum acetioxidans</name>
    <dbReference type="NCBI Taxonomy" id="1795816"/>
    <lineage>
        <taxon>Bacteria</taxon>
        <taxon>Bacillati</taxon>
        <taxon>Bacillota</taxon>
        <taxon>Clostridia</taxon>
        <taxon>Eubacteriales</taxon>
        <taxon>Syntrophomonadaceae</taxon>
        <taxon>Candidatus Syntrophonatronum</taxon>
    </lineage>
</organism>
<evidence type="ECO:0000256" key="10">
    <source>
        <dbReference type="RuleBase" id="RU003826"/>
    </source>
</evidence>
<dbReference type="InterPro" id="IPR034291">
    <property type="entry name" value="TMP_synthase"/>
</dbReference>
<feature type="binding site" evidence="9">
    <location>
        <position position="109"/>
    </location>
    <ligand>
        <name>4-amino-2-methyl-5-(diphosphooxymethyl)pyrimidine</name>
        <dbReference type="ChEBI" id="CHEBI:57841"/>
    </ligand>
</feature>
<comment type="catalytic activity">
    <reaction evidence="6 9 10">
        <text>4-methyl-5-(2-phosphooxyethyl)-thiazole + 4-amino-2-methyl-5-(diphosphooxymethyl)pyrimidine + H(+) = thiamine phosphate + diphosphate</text>
        <dbReference type="Rhea" id="RHEA:22328"/>
        <dbReference type="ChEBI" id="CHEBI:15378"/>
        <dbReference type="ChEBI" id="CHEBI:33019"/>
        <dbReference type="ChEBI" id="CHEBI:37575"/>
        <dbReference type="ChEBI" id="CHEBI:57841"/>
        <dbReference type="ChEBI" id="CHEBI:58296"/>
        <dbReference type="EC" id="2.5.1.3"/>
    </reaction>
</comment>
<evidence type="ECO:0000259" key="12">
    <source>
        <dbReference type="Pfam" id="PF02581"/>
    </source>
</evidence>
<dbReference type="PANTHER" id="PTHR20857">
    <property type="entry name" value="THIAMINE-PHOSPHATE PYROPHOSPHORYLASE"/>
    <property type="match status" value="1"/>
</dbReference>
<evidence type="ECO:0000256" key="1">
    <source>
        <dbReference type="ARBA" id="ARBA00005165"/>
    </source>
</evidence>
<comment type="catalytic activity">
    <reaction evidence="8 9 10">
        <text>2-[(2R,5Z)-2-carboxy-4-methylthiazol-5(2H)-ylidene]ethyl phosphate + 4-amino-2-methyl-5-(diphosphooxymethyl)pyrimidine + 2 H(+) = thiamine phosphate + CO2 + diphosphate</text>
        <dbReference type="Rhea" id="RHEA:47844"/>
        <dbReference type="ChEBI" id="CHEBI:15378"/>
        <dbReference type="ChEBI" id="CHEBI:16526"/>
        <dbReference type="ChEBI" id="CHEBI:33019"/>
        <dbReference type="ChEBI" id="CHEBI:37575"/>
        <dbReference type="ChEBI" id="CHEBI:57841"/>
        <dbReference type="ChEBI" id="CHEBI:62899"/>
        <dbReference type="EC" id="2.5.1.3"/>
    </reaction>
</comment>
<evidence type="ECO:0000313" key="14">
    <source>
        <dbReference type="Proteomes" id="UP000285138"/>
    </source>
</evidence>
<evidence type="ECO:0000256" key="11">
    <source>
        <dbReference type="RuleBase" id="RU004253"/>
    </source>
</evidence>
<keyword evidence="3 9" id="KW-0479">Metal-binding</keyword>
<evidence type="ECO:0000256" key="9">
    <source>
        <dbReference type="HAMAP-Rule" id="MF_00097"/>
    </source>
</evidence>
<accession>A0A424YIC2</accession>
<evidence type="ECO:0000256" key="7">
    <source>
        <dbReference type="ARBA" id="ARBA00047851"/>
    </source>
</evidence>
<sequence>MKDFQLKLYVITNPQLSRGRSHQEVVSRALEGGARTVQLRDKELSARELLEEGREILNLTRQNKATLIVNDRVDVALALEAEGVHLGEEDLPLPLARKIAGPRLIIGATVRTPEKALWAQKKGADYLGAGAIFPSSTKDSAPLIGIETLREIVKAVSIPVVAIGGISLSNLSQVMEAGVKGVAVISSVIGARDITGEAEKFSRVIDEYLRK</sequence>
<dbReference type="GO" id="GO:0005737">
    <property type="term" value="C:cytoplasm"/>
    <property type="evidence" value="ECO:0007669"/>
    <property type="project" value="TreeGrafter"/>
</dbReference>
<dbReference type="Pfam" id="PF02581">
    <property type="entry name" value="TMP-TENI"/>
    <property type="match status" value="1"/>
</dbReference>
<keyword evidence="4 9" id="KW-0460">Magnesium</keyword>
<dbReference type="NCBIfam" id="TIGR00693">
    <property type="entry name" value="thiE"/>
    <property type="match status" value="1"/>
</dbReference>
<dbReference type="PANTHER" id="PTHR20857:SF23">
    <property type="entry name" value="THIAMINE BIOSYNTHETIC BIFUNCTIONAL ENZYME"/>
    <property type="match status" value="1"/>
</dbReference>
<dbReference type="InterPro" id="IPR036206">
    <property type="entry name" value="ThiamineP_synth_sf"/>
</dbReference>
<dbReference type="GO" id="GO:0004789">
    <property type="term" value="F:thiamine-phosphate diphosphorylase activity"/>
    <property type="evidence" value="ECO:0007669"/>
    <property type="project" value="UniProtKB-UniRule"/>
</dbReference>
<evidence type="ECO:0000313" key="13">
    <source>
        <dbReference type="EMBL" id="RQD78105.1"/>
    </source>
</evidence>
<feature type="binding site" evidence="9">
    <location>
        <position position="90"/>
    </location>
    <ligand>
        <name>Mg(2+)</name>
        <dbReference type="ChEBI" id="CHEBI:18420"/>
    </ligand>
</feature>
<dbReference type="UniPathway" id="UPA00060">
    <property type="reaction ID" value="UER00141"/>
</dbReference>
<feature type="binding site" evidence="9">
    <location>
        <position position="138"/>
    </location>
    <ligand>
        <name>4-amino-2-methyl-5-(diphosphooxymethyl)pyrimidine</name>
        <dbReference type="ChEBI" id="CHEBI:57841"/>
    </ligand>
</feature>
<feature type="binding site" evidence="9">
    <location>
        <position position="165"/>
    </location>
    <ligand>
        <name>2-[(2R,5Z)-2-carboxy-4-methylthiazol-5(2H)-ylidene]ethyl phosphate</name>
        <dbReference type="ChEBI" id="CHEBI:62899"/>
    </ligand>
</feature>
<feature type="domain" description="Thiamine phosphate synthase/TenI" evidence="12">
    <location>
        <begin position="8"/>
        <end position="188"/>
    </location>
</feature>
<dbReference type="InterPro" id="IPR022998">
    <property type="entry name" value="ThiamineP_synth_TenI"/>
</dbReference>
<feature type="binding site" evidence="9">
    <location>
        <position position="70"/>
    </location>
    <ligand>
        <name>4-amino-2-methyl-5-(diphosphooxymethyl)pyrimidine</name>
        <dbReference type="ChEBI" id="CHEBI:57841"/>
    </ligand>
</feature>
<dbReference type="EC" id="2.5.1.3" evidence="9"/>
<keyword evidence="2 9" id="KW-0808">Transferase</keyword>
<dbReference type="InterPro" id="IPR013785">
    <property type="entry name" value="Aldolase_TIM"/>
</dbReference>
<dbReference type="Proteomes" id="UP000285138">
    <property type="component" value="Unassembled WGS sequence"/>
</dbReference>
<protein>
    <recommendedName>
        <fullName evidence="9">Thiamine-phosphate synthase</fullName>
        <shortName evidence="9">TP synthase</shortName>
        <shortName evidence="9">TPS</shortName>
        <ecNumber evidence="9">2.5.1.3</ecNumber>
    </recommendedName>
    <alternativeName>
        <fullName evidence="9">Thiamine-phosphate pyrophosphorylase</fullName>
        <shortName evidence="9">TMP pyrophosphorylase</shortName>
        <shortName evidence="9">TMP-PPase</shortName>
    </alternativeName>
</protein>
<evidence type="ECO:0000256" key="8">
    <source>
        <dbReference type="ARBA" id="ARBA00047883"/>
    </source>
</evidence>
<dbReference type="GO" id="GO:0009228">
    <property type="term" value="P:thiamine biosynthetic process"/>
    <property type="evidence" value="ECO:0007669"/>
    <property type="project" value="UniProtKB-KW"/>
</dbReference>
<dbReference type="CDD" id="cd00564">
    <property type="entry name" value="TMP_TenI"/>
    <property type="match status" value="1"/>
</dbReference>
<dbReference type="EMBL" id="QZAA01000037">
    <property type="protein sequence ID" value="RQD78105.1"/>
    <property type="molecule type" value="Genomic_DNA"/>
</dbReference>
<dbReference type="GO" id="GO:0000287">
    <property type="term" value="F:magnesium ion binding"/>
    <property type="evidence" value="ECO:0007669"/>
    <property type="project" value="UniProtKB-UniRule"/>
</dbReference>
<feature type="binding site" evidence="9">
    <location>
        <begin position="135"/>
        <end position="137"/>
    </location>
    <ligand>
        <name>2-[(2R,5Z)-2-carboxy-4-methylthiazol-5(2H)-ylidene]ethyl phosphate</name>
        <dbReference type="ChEBI" id="CHEBI:62899"/>
    </ligand>
</feature>
<evidence type="ECO:0000256" key="6">
    <source>
        <dbReference type="ARBA" id="ARBA00047334"/>
    </source>
</evidence>
<gene>
    <name evidence="9 13" type="primary">thiE</name>
    <name evidence="13" type="ORF">D5R97_00990</name>
</gene>
<feature type="binding site" evidence="9">
    <location>
        <begin position="38"/>
        <end position="42"/>
    </location>
    <ligand>
        <name>4-amino-2-methyl-5-(diphosphooxymethyl)pyrimidine</name>
        <dbReference type="ChEBI" id="CHEBI:57841"/>
    </ligand>
</feature>
<comment type="catalytic activity">
    <reaction evidence="7 9 10">
        <text>2-(2-carboxy-4-methylthiazol-5-yl)ethyl phosphate + 4-amino-2-methyl-5-(diphosphooxymethyl)pyrimidine + 2 H(+) = thiamine phosphate + CO2 + diphosphate</text>
        <dbReference type="Rhea" id="RHEA:47848"/>
        <dbReference type="ChEBI" id="CHEBI:15378"/>
        <dbReference type="ChEBI" id="CHEBI:16526"/>
        <dbReference type="ChEBI" id="CHEBI:33019"/>
        <dbReference type="ChEBI" id="CHEBI:37575"/>
        <dbReference type="ChEBI" id="CHEBI:57841"/>
        <dbReference type="ChEBI" id="CHEBI:62890"/>
        <dbReference type="EC" id="2.5.1.3"/>
    </reaction>
</comment>
<dbReference type="SUPFAM" id="SSF51391">
    <property type="entry name" value="Thiamin phosphate synthase"/>
    <property type="match status" value="1"/>
</dbReference>
<dbReference type="GO" id="GO:0009229">
    <property type="term" value="P:thiamine diphosphate biosynthetic process"/>
    <property type="evidence" value="ECO:0007669"/>
    <property type="project" value="UniProtKB-UniRule"/>
</dbReference>
<dbReference type="AlphaFoldDB" id="A0A424YIC2"/>
<proteinExistence type="inferred from homology"/>
<dbReference type="HAMAP" id="MF_00097">
    <property type="entry name" value="TMP_synthase"/>
    <property type="match status" value="1"/>
</dbReference>
<name>A0A424YIC2_9FIRM</name>
<dbReference type="Gene3D" id="3.20.20.70">
    <property type="entry name" value="Aldolase class I"/>
    <property type="match status" value="1"/>
</dbReference>
<comment type="pathway">
    <text evidence="1 9 11">Cofactor biosynthesis; thiamine diphosphate biosynthesis; thiamine phosphate from 4-amino-2-methyl-5-diphosphomethylpyrimidine and 4-methyl-5-(2-phosphoethyl)-thiazole: step 1/1.</text>
</comment>
<comment type="function">
    <text evidence="9">Condenses 4-methyl-5-(beta-hydroxyethyl)thiazole monophosphate (THZ-P) and 2-methyl-4-amino-5-hydroxymethyl pyrimidine pyrophosphate (HMP-PP) to form thiamine monophosphate (TMP).</text>
</comment>
<comment type="cofactor">
    <cofactor evidence="9">
        <name>Mg(2+)</name>
        <dbReference type="ChEBI" id="CHEBI:18420"/>
    </cofactor>
    <text evidence="9">Binds 1 Mg(2+) ion per subunit.</text>
</comment>
<evidence type="ECO:0000256" key="4">
    <source>
        <dbReference type="ARBA" id="ARBA00022842"/>
    </source>
</evidence>
<reference evidence="13 14" key="1">
    <citation type="submission" date="2018-08" db="EMBL/GenBank/DDBJ databases">
        <title>The metabolism and importance of syntrophic acetate oxidation coupled to methane or sulfide production in haloalkaline environments.</title>
        <authorList>
            <person name="Timmers P.H.A."/>
            <person name="Vavourakis C.D."/>
            <person name="Sorokin D.Y."/>
            <person name="Sinninghe Damste J.S."/>
            <person name="Muyzer G."/>
            <person name="Stams A.J.M."/>
            <person name="Plugge C.M."/>
        </authorList>
    </citation>
    <scope>NUCLEOTIDE SEQUENCE [LARGE SCALE GENOMIC DNA]</scope>
    <source>
        <strain evidence="13">MSAO_Bac1</strain>
    </source>
</reference>
<evidence type="ECO:0000256" key="5">
    <source>
        <dbReference type="ARBA" id="ARBA00022977"/>
    </source>
</evidence>
<evidence type="ECO:0000256" key="2">
    <source>
        <dbReference type="ARBA" id="ARBA00022679"/>
    </source>
</evidence>